<accession>A0A9W8RSI5</accession>
<evidence type="ECO:0008006" key="5">
    <source>
        <dbReference type="Google" id="ProtNLM"/>
    </source>
</evidence>
<dbReference type="PANTHER" id="PTHR24320:SF283">
    <property type="entry name" value="RETINOL DEHYDROGENASE 11"/>
    <property type="match status" value="1"/>
</dbReference>
<comment type="similarity">
    <text evidence="1">Belongs to the short-chain dehydrogenases/reductases (SDR) family.</text>
</comment>
<dbReference type="GO" id="GO:0016491">
    <property type="term" value="F:oxidoreductase activity"/>
    <property type="evidence" value="ECO:0007669"/>
    <property type="project" value="UniProtKB-KW"/>
</dbReference>
<dbReference type="PANTHER" id="PTHR24320">
    <property type="entry name" value="RETINOL DEHYDROGENASE"/>
    <property type="match status" value="1"/>
</dbReference>
<dbReference type="SUPFAM" id="SSF51735">
    <property type="entry name" value="NAD(P)-binding Rossmann-fold domains"/>
    <property type="match status" value="1"/>
</dbReference>
<name>A0A9W8RSI5_9HYPO</name>
<evidence type="ECO:0000256" key="2">
    <source>
        <dbReference type="ARBA" id="ARBA00023002"/>
    </source>
</evidence>
<dbReference type="Pfam" id="PF00106">
    <property type="entry name" value="adh_short"/>
    <property type="match status" value="1"/>
</dbReference>
<dbReference type="EMBL" id="JAOQAZ010000026">
    <property type="protein sequence ID" value="KAJ4252298.1"/>
    <property type="molecule type" value="Genomic_DNA"/>
</dbReference>
<gene>
    <name evidence="3" type="ORF">NW762_010895</name>
</gene>
<dbReference type="InterPro" id="IPR036291">
    <property type="entry name" value="NAD(P)-bd_dom_sf"/>
</dbReference>
<keyword evidence="2" id="KW-0560">Oxidoreductase</keyword>
<organism evidence="3 4">
    <name type="scientific">Fusarium torreyae</name>
    <dbReference type="NCBI Taxonomy" id="1237075"/>
    <lineage>
        <taxon>Eukaryota</taxon>
        <taxon>Fungi</taxon>
        <taxon>Dikarya</taxon>
        <taxon>Ascomycota</taxon>
        <taxon>Pezizomycotina</taxon>
        <taxon>Sordariomycetes</taxon>
        <taxon>Hypocreomycetidae</taxon>
        <taxon>Hypocreales</taxon>
        <taxon>Nectriaceae</taxon>
        <taxon>Fusarium</taxon>
    </lineage>
</organism>
<comment type="caution">
    <text evidence="3">The sequence shown here is derived from an EMBL/GenBank/DDBJ whole genome shotgun (WGS) entry which is preliminary data.</text>
</comment>
<dbReference type="PRINTS" id="PR00081">
    <property type="entry name" value="GDHRDH"/>
</dbReference>
<dbReference type="Gene3D" id="3.40.50.720">
    <property type="entry name" value="NAD(P)-binding Rossmann-like Domain"/>
    <property type="match status" value="1"/>
</dbReference>
<dbReference type="OrthoDB" id="191139at2759"/>
<dbReference type="AlphaFoldDB" id="A0A9W8RSI5"/>
<evidence type="ECO:0000313" key="3">
    <source>
        <dbReference type="EMBL" id="KAJ4252298.1"/>
    </source>
</evidence>
<protein>
    <recommendedName>
        <fullName evidence="5">Oxidoreductase</fullName>
    </recommendedName>
</protein>
<keyword evidence="4" id="KW-1185">Reference proteome</keyword>
<dbReference type="Proteomes" id="UP001152049">
    <property type="component" value="Unassembled WGS sequence"/>
</dbReference>
<proteinExistence type="inferred from homology"/>
<evidence type="ECO:0000313" key="4">
    <source>
        <dbReference type="Proteomes" id="UP001152049"/>
    </source>
</evidence>
<evidence type="ECO:0000256" key="1">
    <source>
        <dbReference type="ARBA" id="ARBA00006484"/>
    </source>
</evidence>
<reference evidence="3" key="1">
    <citation type="submission" date="2022-09" db="EMBL/GenBank/DDBJ databases">
        <title>Fusarium specimens isolated from Avocado Roots.</title>
        <authorList>
            <person name="Stajich J."/>
            <person name="Roper C."/>
            <person name="Heimlech-Rivalta G."/>
        </authorList>
    </citation>
    <scope>NUCLEOTIDE SEQUENCE</scope>
    <source>
        <strain evidence="3">CF00136</strain>
    </source>
</reference>
<sequence length="331" mass="36435">MAPVLGQNTKASELVPYYASQIRGKVILVTGVSPGGLGENFVKQVAVSKPATFVLAGRNPSKFQGLIDELHVNHSDVKVKPLSLDLSSLANVREAAETVLSWTDDEVSHIDVLVNNAAIMATPYKLTEDGFESQFQTNHLGHFLFANLIMSKLLRADAPRIINISSSGHRFHNIRWTDYNFNGGKTYEKWAAYGQSKTANCLMALSLARRLGFKGLTAFSVHPGGIMTNLAAHADDFTAFVTSMQDVDAVLGTKYMEGFDNVKLKDLDEGVATHVFAAFDPTIAEKNGAYLNDCRVADPHKEEVYPWATSDASAEMLWKLSEKLVRQEFDY</sequence>
<dbReference type="InterPro" id="IPR002347">
    <property type="entry name" value="SDR_fam"/>
</dbReference>